<evidence type="ECO:0000256" key="1">
    <source>
        <dbReference type="SAM" id="MobiDB-lite"/>
    </source>
</evidence>
<gene>
    <name evidence="4" type="ORF">SAMN04489718_2944</name>
</gene>
<accession>A0A1H1FBC3</accession>
<dbReference type="RefSeq" id="WP_092524748.1">
    <property type="nucleotide sequence ID" value="NZ_FNKO01000002.1"/>
</dbReference>
<dbReference type="PROSITE" id="PS00455">
    <property type="entry name" value="AMP_BINDING"/>
    <property type="match status" value="1"/>
</dbReference>
<dbReference type="InterPro" id="IPR010071">
    <property type="entry name" value="AA_adenyl_dom"/>
</dbReference>
<dbReference type="GO" id="GO:0043041">
    <property type="term" value="P:amino acid activation for nonribosomal peptide biosynthetic process"/>
    <property type="evidence" value="ECO:0007669"/>
    <property type="project" value="TreeGrafter"/>
</dbReference>
<dbReference type="InterPro" id="IPR042099">
    <property type="entry name" value="ANL_N_sf"/>
</dbReference>
<feature type="domain" description="AMP-binding enzyme C-terminal" evidence="3">
    <location>
        <begin position="450"/>
        <end position="522"/>
    </location>
</feature>
<dbReference type="InterPro" id="IPR020845">
    <property type="entry name" value="AMP-binding_CS"/>
</dbReference>
<dbReference type="Pfam" id="PF13193">
    <property type="entry name" value="AMP-binding_C"/>
    <property type="match status" value="1"/>
</dbReference>
<dbReference type="FunFam" id="3.40.50.12780:FF:000012">
    <property type="entry name" value="Non-ribosomal peptide synthetase"/>
    <property type="match status" value="1"/>
</dbReference>
<dbReference type="EMBL" id="FNKO01000002">
    <property type="protein sequence ID" value="SDQ98138.1"/>
    <property type="molecule type" value="Genomic_DNA"/>
</dbReference>
<dbReference type="Gene3D" id="3.40.50.12780">
    <property type="entry name" value="N-terminal domain of ligase-like"/>
    <property type="match status" value="1"/>
</dbReference>
<dbReference type="PANTHER" id="PTHR45527:SF1">
    <property type="entry name" value="FATTY ACID SYNTHASE"/>
    <property type="match status" value="1"/>
</dbReference>
<dbReference type="SUPFAM" id="SSF56801">
    <property type="entry name" value="Acetyl-CoA synthetase-like"/>
    <property type="match status" value="1"/>
</dbReference>
<dbReference type="Proteomes" id="UP000199301">
    <property type="component" value="Unassembled WGS sequence"/>
</dbReference>
<dbReference type="GO" id="GO:0005737">
    <property type="term" value="C:cytoplasm"/>
    <property type="evidence" value="ECO:0007669"/>
    <property type="project" value="TreeGrafter"/>
</dbReference>
<dbReference type="InterPro" id="IPR025110">
    <property type="entry name" value="AMP-bd_C"/>
</dbReference>
<feature type="region of interest" description="Disordered" evidence="1">
    <location>
        <begin position="1"/>
        <end position="28"/>
    </location>
</feature>
<dbReference type="Pfam" id="PF00501">
    <property type="entry name" value="AMP-binding"/>
    <property type="match status" value="1"/>
</dbReference>
<keyword evidence="5" id="KW-1185">Reference proteome</keyword>
<evidence type="ECO:0000259" key="3">
    <source>
        <dbReference type="Pfam" id="PF13193"/>
    </source>
</evidence>
<proteinExistence type="predicted"/>
<dbReference type="Gene3D" id="3.30.300.30">
    <property type="match status" value="1"/>
</dbReference>
<dbReference type="CDD" id="cd17643">
    <property type="entry name" value="A_NRPS_Cytc1-like"/>
    <property type="match status" value="1"/>
</dbReference>
<feature type="domain" description="AMP-dependent synthetase/ligase" evidence="2">
    <location>
        <begin position="36"/>
        <end position="389"/>
    </location>
</feature>
<reference evidence="5" key="1">
    <citation type="submission" date="2016-10" db="EMBL/GenBank/DDBJ databases">
        <authorList>
            <person name="Varghese N."/>
            <person name="Submissions S."/>
        </authorList>
    </citation>
    <scope>NUCLEOTIDE SEQUENCE [LARGE SCALE GENOMIC DNA]</scope>
    <source>
        <strain evidence="5">DSM 45459</strain>
    </source>
</reference>
<dbReference type="PANTHER" id="PTHR45527">
    <property type="entry name" value="NONRIBOSOMAL PEPTIDE SYNTHETASE"/>
    <property type="match status" value="1"/>
</dbReference>
<name>A0A1H1FBC3_9ACTN</name>
<dbReference type="GO" id="GO:0031177">
    <property type="term" value="F:phosphopantetheine binding"/>
    <property type="evidence" value="ECO:0007669"/>
    <property type="project" value="TreeGrafter"/>
</dbReference>
<dbReference type="InterPro" id="IPR045851">
    <property type="entry name" value="AMP-bd_C_sf"/>
</dbReference>
<organism evidence="4 5">
    <name type="scientific">Actinopolyspora saharensis</name>
    <dbReference type="NCBI Taxonomy" id="995062"/>
    <lineage>
        <taxon>Bacteria</taxon>
        <taxon>Bacillati</taxon>
        <taxon>Actinomycetota</taxon>
        <taxon>Actinomycetes</taxon>
        <taxon>Actinopolysporales</taxon>
        <taxon>Actinopolysporaceae</taxon>
        <taxon>Actinopolyspora</taxon>
    </lineage>
</organism>
<sequence>MNESTAPTRTNRAAGDSPLAGEAHGPAGHGTLVETFARAVARDGSGNAVVTEEESLSYQQLDSWSRALGAALRARGVRHGDRVALRMSPGAEAIAAMLAILRIGACYVPLDIRNPPARNSFIVEDSQAVALVGTSDGCAEEHDLLLVDEDRVAELREDRTAPGTAGTPSSPADTAYVVYTSGTTGPPKGVPIHHGAVTALLAGATEKFSFSAGERWLLFHSIAFDVSVWEIWGAFHTSGSLVIIPYWTTRSPDSCLRAVRDRGISVLTQTPTAFGTFSTSALRADVDLPELRYVVFAGEKLVPSSLLPWVQRFGLDRPALVNMYGITETTVHSTFHELSREDINETTSVIGRVLPGFDHRVITPEGREAAVGEQGELWLAGPQVSHGYLNRPELNAERFRVMRSPHDGGEHRYYRSGDVVSPRGDGGLVYHGREDLQIKLRGHRIELTDIEAAVRSHDSVTDAVVWVREYGPEDSRLVCAYTSEGNVPTRTLRDHVKKYLPSYMWPASYRRMSEFPRTLNGKLDRDTVIHRWENEKESENE</sequence>
<evidence type="ECO:0000313" key="4">
    <source>
        <dbReference type="EMBL" id="SDQ98138.1"/>
    </source>
</evidence>
<dbReference type="NCBIfam" id="TIGR01733">
    <property type="entry name" value="AA-adenyl-dom"/>
    <property type="match status" value="1"/>
</dbReference>
<dbReference type="AlphaFoldDB" id="A0A1H1FBC3"/>
<protein>
    <submittedName>
        <fullName evidence="4">Amino acid adenylation domain-containing protein</fullName>
    </submittedName>
</protein>
<feature type="compositionally biased region" description="Polar residues" evidence="1">
    <location>
        <begin position="1"/>
        <end position="11"/>
    </location>
</feature>
<dbReference type="OrthoDB" id="2472181at2"/>
<dbReference type="STRING" id="995062.SAMN04489718_2944"/>
<evidence type="ECO:0000259" key="2">
    <source>
        <dbReference type="Pfam" id="PF00501"/>
    </source>
</evidence>
<dbReference type="GO" id="GO:0044550">
    <property type="term" value="P:secondary metabolite biosynthetic process"/>
    <property type="evidence" value="ECO:0007669"/>
    <property type="project" value="TreeGrafter"/>
</dbReference>
<dbReference type="InterPro" id="IPR000873">
    <property type="entry name" value="AMP-dep_synth/lig_dom"/>
</dbReference>
<evidence type="ECO:0000313" key="5">
    <source>
        <dbReference type="Proteomes" id="UP000199301"/>
    </source>
</evidence>